<dbReference type="GO" id="GO:0005829">
    <property type="term" value="C:cytosol"/>
    <property type="evidence" value="ECO:0007669"/>
    <property type="project" value="TreeGrafter"/>
</dbReference>
<reference evidence="3" key="2">
    <citation type="journal article" date="2021" name="PeerJ">
        <title>Extensive microbial diversity within the chicken gut microbiome revealed by metagenomics and culture.</title>
        <authorList>
            <person name="Gilroy R."/>
            <person name="Ravi A."/>
            <person name="Getino M."/>
            <person name="Pursley I."/>
            <person name="Horton D.L."/>
            <person name="Alikhan N.F."/>
            <person name="Baker D."/>
            <person name="Gharbi K."/>
            <person name="Hall N."/>
            <person name="Watson M."/>
            <person name="Adriaenssens E.M."/>
            <person name="Foster-Nyarko E."/>
            <person name="Jarju S."/>
            <person name="Secka A."/>
            <person name="Antonio M."/>
            <person name="Oren A."/>
            <person name="Chaudhuri R.R."/>
            <person name="La Ragione R."/>
            <person name="Hildebrand F."/>
            <person name="Pallen M.J."/>
        </authorList>
    </citation>
    <scope>NUCLEOTIDE SEQUENCE</scope>
    <source>
        <strain evidence="3">CHK199-13235</strain>
    </source>
</reference>
<evidence type="ECO:0000313" key="4">
    <source>
        <dbReference type="Proteomes" id="UP000824002"/>
    </source>
</evidence>
<comment type="caution">
    <text evidence="3">The sequence shown here is derived from an EMBL/GenBank/DDBJ whole genome shotgun (WGS) entry which is preliminary data.</text>
</comment>
<dbReference type="InterPro" id="IPR036812">
    <property type="entry name" value="NAD(P)_OxRdtase_dom_sf"/>
</dbReference>
<dbReference type="Pfam" id="PF00248">
    <property type="entry name" value="Aldo_ket_red"/>
    <property type="match status" value="1"/>
</dbReference>
<proteinExistence type="predicted"/>
<evidence type="ECO:0000313" key="3">
    <source>
        <dbReference type="EMBL" id="HIS75467.1"/>
    </source>
</evidence>
<evidence type="ECO:0000256" key="1">
    <source>
        <dbReference type="ARBA" id="ARBA00023002"/>
    </source>
</evidence>
<dbReference type="EMBL" id="DVJP01000015">
    <property type="protein sequence ID" value="HIS75467.1"/>
    <property type="molecule type" value="Genomic_DNA"/>
</dbReference>
<dbReference type="GO" id="GO:0016491">
    <property type="term" value="F:oxidoreductase activity"/>
    <property type="evidence" value="ECO:0007669"/>
    <property type="project" value="UniProtKB-KW"/>
</dbReference>
<dbReference type="InterPro" id="IPR050523">
    <property type="entry name" value="AKR_Detox_Biosynth"/>
</dbReference>
<feature type="domain" description="NADP-dependent oxidoreductase" evidence="2">
    <location>
        <begin position="15"/>
        <end position="316"/>
    </location>
</feature>
<keyword evidence="1" id="KW-0560">Oxidoreductase</keyword>
<dbReference type="PANTHER" id="PTHR43364:SF4">
    <property type="entry name" value="NAD(P)-LINKED OXIDOREDUCTASE SUPERFAMILY PROTEIN"/>
    <property type="match status" value="1"/>
</dbReference>
<dbReference type="CDD" id="cd19082">
    <property type="entry name" value="AKR_AKR10A1_2"/>
    <property type="match status" value="1"/>
</dbReference>
<reference evidence="3" key="1">
    <citation type="submission" date="2020-10" db="EMBL/GenBank/DDBJ databases">
        <authorList>
            <person name="Gilroy R."/>
        </authorList>
    </citation>
    <scope>NUCLEOTIDE SEQUENCE</scope>
    <source>
        <strain evidence="3">CHK199-13235</strain>
    </source>
</reference>
<dbReference type="AlphaFoldDB" id="A0A9D1FKN5"/>
<organism evidence="3 4">
    <name type="scientific">Candidatus Merdivicinus excrementipullorum</name>
    <dbReference type="NCBI Taxonomy" id="2840867"/>
    <lineage>
        <taxon>Bacteria</taxon>
        <taxon>Bacillati</taxon>
        <taxon>Bacillota</taxon>
        <taxon>Clostridia</taxon>
        <taxon>Eubacteriales</taxon>
        <taxon>Oscillospiraceae</taxon>
        <taxon>Oscillospiraceae incertae sedis</taxon>
        <taxon>Candidatus Merdivicinus</taxon>
    </lineage>
</organism>
<accession>A0A9D1FKN5</accession>
<sequence length="318" mass="34867">MKFTAISGTSINLSKVILGTANFGTSIPEEQAFAQMDCYYENGGRTLDTAAVYGDWEDRQEPLSEKTIARWLRSRGLEKEMTVITKGCHYRLKTPNVSRVTPEAIRQDVAQSLGALNRDTIDVYLLHRDNLAVPVGEIMETLGEFTAKGILRSVGVSNWTYARIAEANAYAAAHGLTPFTSSQMQWSLAKINPENDNFKELPHITPEELAHYHQSGLTLMAWSSQAGGVISKLLSRPDFSLEGNKFDTPETRLRAQRTAELAKQTGHSPAVLSLAYLLNCGINSAAVVGASSLEQLRESLLAGDVSLTEEQVSYLEGN</sequence>
<dbReference type="InterPro" id="IPR023210">
    <property type="entry name" value="NADP_OxRdtase_dom"/>
</dbReference>
<gene>
    <name evidence="3" type="ORF">IAB51_01525</name>
</gene>
<name>A0A9D1FKN5_9FIRM</name>
<dbReference type="Gene3D" id="3.20.20.100">
    <property type="entry name" value="NADP-dependent oxidoreductase domain"/>
    <property type="match status" value="1"/>
</dbReference>
<evidence type="ECO:0000259" key="2">
    <source>
        <dbReference type="Pfam" id="PF00248"/>
    </source>
</evidence>
<dbReference type="PANTHER" id="PTHR43364">
    <property type="entry name" value="NADH-SPECIFIC METHYLGLYOXAL REDUCTASE-RELATED"/>
    <property type="match status" value="1"/>
</dbReference>
<protein>
    <submittedName>
        <fullName evidence="3">Aldo/keto reductase</fullName>
    </submittedName>
</protein>
<dbReference type="SUPFAM" id="SSF51430">
    <property type="entry name" value="NAD(P)-linked oxidoreductase"/>
    <property type="match status" value="1"/>
</dbReference>
<dbReference type="Proteomes" id="UP000824002">
    <property type="component" value="Unassembled WGS sequence"/>
</dbReference>